<dbReference type="PANTHER" id="PTHR31793:SF27">
    <property type="entry name" value="NOVEL THIOESTERASE SUPERFAMILY DOMAIN AND SAPOSIN A-TYPE DOMAIN CONTAINING PROTEIN (0610012H03RIK)"/>
    <property type="match status" value="1"/>
</dbReference>
<reference evidence="5" key="1">
    <citation type="journal article" date="2019" name="Int. J. Syst. Evol. Microbiol.">
        <title>The Global Catalogue of Microorganisms (GCM) 10K type strain sequencing project: providing services to taxonomists for standard genome sequencing and annotation.</title>
        <authorList>
            <consortium name="The Broad Institute Genomics Platform"/>
            <consortium name="The Broad Institute Genome Sequencing Center for Infectious Disease"/>
            <person name="Wu L."/>
            <person name="Ma J."/>
        </authorList>
    </citation>
    <scope>NUCLEOTIDE SEQUENCE [LARGE SCALE GENOMIC DNA]</scope>
    <source>
        <strain evidence="5">CGMCC 1.3240</strain>
    </source>
</reference>
<gene>
    <name evidence="4" type="ORF">ACFPYJ_20945</name>
</gene>
<dbReference type="EMBL" id="JBHSOW010000079">
    <property type="protein sequence ID" value="MFC5651536.1"/>
    <property type="molecule type" value="Genomic_DNA"/>
</dbReference>
<dbReference type="InterPro" id="IPR006684">
    <property type="entry name" value="YbgC/YbaW"/>
</dbReference>
<accession>A0ABW0W463</accession>
<dbReference type="EC" id="3.1.2.-" evidence="4"/>
<evidence type="ECO:0000313" key="5">
    <source>
        <dbReference type="Proteomes" id="UP001596047"/>
    </source>
</evidence>
<evidence type="ECO:0000259" key="3">
    <source>
        <dbReference type="Pfam" id="PF03061"/>
    </source>
</evidence>
<dbReference type="RefSeq" id="WP_379190164.1">
    <property type="nucleotide sequence ID" value="NZ_JBHSOW010000079.1"/>
</dbReference>
<evidence type="ECO:0000313" key="4">
    <source>
        <dbReference type="EMBL" id="MFC5651536.1"/>
    </source>
</evidence>
<evidence type="ECO:0000256" key="2">
    <source>
        <dbReference type="ARBA" id="ARBA00022801"/>
    </source>
</evidence>
<dbReference type="SUPFAM" id="SSF54637">
    <property type="entry name" value="Thioesterase/thiol ester dehydrase-isomerase"/>
    <property type="match status" value="1"/>
</dbReference>
<dbReference type="InterPro" id="IPR050563">
    <property type="entry name" value="4-hydroxybenzoyl-CoA_TE"/>
</dbReference>
<dbReference type="PANTHER" id="PTHR31793">
    <property type="entry name" value="4-HYDROXYBENZOYL-COA THIOESTERASE FAMILY MEMBER"/>
    <property type="match status" value="1"/>
</dbReference>
<dbReference type="InterPro" id="IPR006683">
    <property type="entry name" value="Thioestr_dom"/>
</dbReference>
<name>A0ABW0W463_9BACL</name>
<dbReference type="InterPro" id="IPR029069">
    <property type="entry name" value="HotDog_dom_sf"/>
</dbReference>
<dbReference type="Pfam" id="PF03061">
    <property type="entry name" value="4HBT"/>
    <property type="match status" value="1"/>
</dbReference>
<comment type="caution">
    <text evidence="4">The sequence shown here is derived from an EMBL/GenBank/DDBJ whole genome shotgun (WGS) entry which is preliminary data.</text>
</comment>
<dbReference type="PROSITE" id="PS01328">
    <property type="entry name" value="4HBCOA_THIOESTERASE"/>
    <property type="match status" value="1"/>
</dbReference>
<evidence type="ECO:0000256" key="1">
    <source>
        <dbReference type="ARBA" id="ARBA00005953"/>
    </source>
</evidence>
<protein>
    <submittedName>
        <fullName evidence="4">Acyl-CoA thioesterase</fullName>
        <ecNumber evidence="4">3.1.2.-</ecNumber>
    </submittedName>
</protein>
<dbReference type="NCBIfam" id="TIGR00051">
    <property type="entry name" value="YbgC/FadM family acyl-CoA thioesterase"/>
    <property type="match status" value="1"/>
</dbReference>
<organism evidence="4 5">
    <name type="scientific">Paenibacillus solisilvae</name>
    <dbReference type="NCBI Taxonomy" id="2486751"/>
    <lineage>
        <taxon>Bacteria</taxon>
        <taxon>Bacillati</taxon>
        <taxon>Bacillota</taxon>
        <taxon>Bacilli</taxon>
        <taxon>Bacillales</taxon>
        <taxon>Paenibacillaceae</taxon>
        <taxon>Paenibacillus</taxon>
    </lineage>
</organism>
<dbReference type="PIRSF" id="PIRSF003230">
    <property type="entry name" value="YbgC"/>
    <property type="match status" value="1"/>
</dbReference>
<dbReference type="GO" id="GO:0016787">
    <property type="term" value="F:hydrolase activity"/>
    <property type="evidence" value="ECO:0007669"/>
    <property type="project" value="UniProtKB-KW"/>
</dbReference>
<feature type="domain" description="Thioesterase" evidence="3">
    <location>
        <begin position="26"/>
        <end position="104"/>
    </location>
</feature>
<keyword evidence="5" id="KW-1185">Reference proteome</keyword>
<dbReference type="Gene3D" id="3.10.129.10">
    <property type="entry name" value="Hotdog Thioesterase"/>
    <property type="match status" value="1"/>
</dbReference>
<sequence length="171" mass="19095">MRLTEPDAAIWHLHALRVRYQETDQMGVVFHGNYVTWFEIGRTEFVRTLGMSYQKIEQAGMLLPVVDLSCSYVSPARYDDLVVVCTAIESFSPIRISFRSEVRRISVGEEAGLPKLWLGAEPAGELLVKGGTKHVWVNAQFKPSRLDKAMPELHRLLAPAADGTLVIEGGN</sequence>
<dbReference type="Proteomes" id="UP001596047">
    <property type="component" value="Unassembled WGS sequence"/>
</dbReference>
<keyword evidence="2 4" id="KW-0378">Hydrolase</keyword>
<dbReference type="CDD" id="cd00586">
    <property type="entry name" value="4HBT"/>
    <property type="match status" value="1"/>
</dbReference>
<proteinExistence type="inferred from homology"/>
<dbReference type="InterPro" id="IPR008272">
    <property type="entry name" value="HB-CoA_thioesterase_AS"/>
</dbReference>
<comment type="similarity">
    <text evidence="1">Belongs to the 4-hydroxybenzoyl-CoA thioesterase family.</text>
</comment>